<dbReference type="GO" id="GO:0016787">
    <property type="term" value="F:hydrolase activity"/>
    <property type="evidence" value="ECO:0007669"/>
    <property type="project" value="UniProtKB-KW"/>
</dbReference>
<comment type="caution">
    <text evidence="3">The sequence shown here is derived from an EMBL/GenBank/DDBJ whole genome shotgun (WGS) entry which is preliminary data.</text>
</comment>
<protein>
    <recommendedName>
        <fullName evidence="4">Glycosyl hydrolase</fullName>
    </recommendedName>
</protein>
<organism evidence="3">
    <name type="scientific">termite gut metagenome</name>
    <dbReference type="NCBI Taxonomy" id="433724"/>
    <lineage>
        <taxon>unclassified sequences</taxon>
        <taxon>metagenomes</taxon>
        <taxon>organismal metagenomes</taxon>
    </lineage>
</organism>
<sequence length="485" mass="53507">DGNLSKESITKDLKAMKEAGIGYVVYLEVNVGVPRGKVDFLSEQWQDLFGHAVKECKRLGIFITLGIGPGWSGSGGPWVEAGQSMQHLVCSSVEVTGGSNQTVILPKPAPREPFFGAGGLIPEVKQQWQEFYNDVAVLAFPAGATRIGTAHTPGKAYGYLNMTEIDEKALYYRRPYSSADSVKQYLPLFEAFTAKAGDKAVDRSSIIDLSGKMQADGTLNWDVPGGKWTIMRFGSRVTGAITRPAPFPGLGLEADKFDTIAMSAHLDQFTGKLFRHIGFHKANSAGGLQMLHIDSWEMGAQNWTARFREEFTQRRGYDPLPFYPVYAGVMVQSREISERFLWDVRQTAQELVLDNHSGYVMKYARRYGLGVSVEPYDMTPLADLELAASCDMPMCEFWSLGGFNTSFSPGEGASVSHLLGQPVVPAEAFTAANDGWRQHPASMKNQGEWAYAAGINRFVYHTFQHQALPDNVRPGMTMGPYGVHW</sequence>
<dbReference type="AlphaFoldDB" id="A0A5J4PZF2"/>
<accession>A0A5J4PZF2</accession>
<dbReference type="Pfam" id="PF17132">
    <property type="entry name" value="Glyco_hydro_106"/>
    <property type="match status" value="1"/>
</dbReference>
<name>A0A5J4PZF2_9ZZZZ</name>
<feature type="non-terminal residue" evidence="3">
    <location>
        <position position="485"/>
    </location>
</feature>
<evidence type="ECO:0008006" key="4">
    <source>
        <dbReference type="Google" id="ProtNLM"/>
    </source>
</evidence>
<evidence type="ECO:0000256" key="1">
    <source>
        <dbReference type="ARBA" id="ARBA00022729"/>
    </source>
</evidence>
<proteinExistence type="predicted"/>
<evidence type="ECO:0000313" key="3">
    <source>
        <dbReference type="EMBL" id="KAA6314492.1"/>
    </source>
</evidence>
<gene>
    <name evidence="3" type="ORF">EZS27_034897</name>
</gene>
<keyword evidence="1" id="KW-0732">Signal</keyword>
<keyword evidence="2" id="KW-0378">Hydrolase</keyword>
<dbReference type="PANTHER" id="PTHR43817">
    <property type="entry name" value="GLYCOSYL HYDROLASE"/>
    <property type="match status" value="1"/>
</dbReference>
<evidence type="ECO:0000256" key="2">
    <source>
        <dbReference type="ARBA" id="ARBA00022801"/>
    </source>
</evidence>
<dbReference type="EMBL" id="SNRY01005624">
    <property type="protein sequence ID" value="KAA6314492.1"/>
    <property type="molecule type" value="Genomic_DNA"/>
</dbReference>
<dbReference type="PANTHER" id="PTHR43817:SF1">
    <property type="entry name" value="HYDROLASE, FAMILY 43, PUTATIVE (AFU_ORTHOLOGUE AFUA_3G01660)-RELATED"/>
    <property type="match status" value="1"/>
</dbReference>
<reference evidence="3" key="1">
    <citation type="submission" date="2019-03" db="EMBL/GenBank/DDBJ databases">
        <title>Single cell metagenomics reveals metabolic interactions within the superorganism composed of flagellate Streblomastix strix and complex community of Bacteroidetes bacteria on its surface.</title>
        <authorList>
            <person name="Treitli S.C."/>
            <person name="Kolisko M."/>
            <person name="Husnik F."/>
            <person name="Keeling P."/>
            <person name="Hampl V."/>
        </authorList>
    </citation>
    <scope>NUCLEOTIDE SEQUENCE</scope>
    <source>
        <strain evidence="3">STM</strain>
    </source>
</reference>
<feature type="non-terminal residue" evidence="3">
    <location>
        <position position="1"/>
    </location>
</feature>